<dbReference type="Pfam" id="PF00482">
    <property type="entry name" value="T2SSF"/>
    <property type="match status" value="1"/>
</dbReference>
<evidence type="ECO:0000313" key="9">
    <source>
        <dbReference type="Proteomes" id="UP000019140"/>
    </source>
</evidence>
<evidence type="ECO:0000256" key="2">
    <source>
        <dbReference type="ARBA" id="ARBA00022475"/>
    </source>
</evidence>
<sequence>MNPVFFLILAFSALGLLIAGVWSLLVPPKQNPVQARVQAWITWEKYNQISDEPRVRRRRRANTGLYGRFPALLALDRTLDQVNSRFTAWGFILFIVILFGASFALVRFFTQDAIKGATAAIAISSAPCLMLWRKKQQYLRAFEKQLPDALDMLARSLWAGHTLQTGMRIVGEDFEPPIGREFKKTFESIDFGVNIPVALEDMAQRVDCPELRYFVTSVMVQREAGGNLAEILARTANLIHSRLEFNDRIKALSAQGRFSAQILFFLPLFLAGVIYWKTPTHFDVLFESTTGIMILIVTGALMLIGYFVIRAMVNIKI</sequence>
<evidence type="ECO:0000256" key="4">
    <source>
        <dbReference type="ARBA" id="ARBA00022989"/>
    </source>
</evidence>
<feature type="transmembrane region" description="Helical" evidence="6">
    <location>
        <begin position="6"/>
        <end position="26"/>
    </location>
</feature>
<keyword evidence="5 6" id="KW-0472">Membrane</keyword>
<dbReference type="HOGENOM" id="CLU_064305_0_1_7"/>
<comment type="caution">
    <text evidence="8">The sequence shown here is derived from an EMBL/GenBank/DDBJ whole genome shotgun (WGS) entry which is preliminary data.</text>
</comment>
<evidence type="ECO:0000256" key="5">
    <source>
        <dbReference type="ARBA" id="ARBA00023136"/>
    </source>
</evidence>
<evidence type="ECO:0000313" key="8">
    <source>
        <dbReference type="EMBL" id="ETX06709.1"/>
    </source>
</evidence>
<evidence type="ECO:0000256" key="6">
    <source>
        <dbReference type="SAM" id="Phobius"/>
    </source>
</evidence>
<keyword evidence="4 6" id="KW-1133">Transmembrane helix</keyword>
<evidence type="ECO:0000256" key="3">
    <source>
        <dbReference type="ARBA" id="ARBA00022692"/>
    </source>
</evidence>
<gene>
    <name evidence="8" type="ORF">ETSY2_15470</name>
</gene>
<protein>
    <recommendedName>
        <fullName evidence="7">Type II secretion system protein GspF domain-containing protein</fullName>
    </recommendedName>
</protein>
<dbReference type="GO" id="GO:0005886">
    <property type="term" value="C:plasma membrane"/>
    <property type="evidence" value="ECO:0007669"/>
    <property type="project" value="UniProtKB-SubCell"/>
</dbReference>
<dbReference type="PATRIC" id="fig|1429439.4.peg.2628"/>
<dbReference type="InterPro" id="IPR018076">
    <property type="entry name" value="T2SS_GspF_dom"/>
</dbReference>
<reference evidence="8 9" key="1">
    <citation type="journal article" date="2014" name="Nature">
        <title>An environmental bacterial taxon with a large and distinct metabolic repertoire.</title>
        <authorList>
            <person name="Wilson M.C."/>
            <person name="Mori T."/>
            <person name="Ruckert C."/>
            <person name="Uria A.R."/>
            <person name="Helf M.J."/>
            <person name="Takada K."/>
            <person name="Gernert C."/>
            <person name="Steffens U.A."/>
            <person name="Heycke N."/>
            <person name="Schmitt S."/>
            <person name="Rinke C."/>
            <person name="Helfrich E.J."/>
            <person name="Brachmann A.O."/>
            <person name="Gurgui C."/>
            <person name="Wakimoto T."/>
            <person name="Kracht M."/>
            <person name="Crusemann M."/>
            <person name="Hentschel U."/>
            <person name="Abe I."/>
            <person name="Matsunaga S."/>
            <person name="Kalinowski J."/>
            <person name="Takeyama H."/>
            <person name="Piel J."/>
        </authorList>
    </citation>
    <scope>NUCLEOTIDE SEQUENCE [LARGE SCALE GENOMIC DNA]</scope>
    <source>
        <strain evidence="9">TSY2</strain>
    </source>
</reference>
<dbReference type="PANTHER" id="PTHR35007:SF1">
    <property type="entry name" value="PILUS ASSEMBLY PROTEIN"/>
    <property type="match status" value="1"/>
</dbReference>
<accession>W4M8M8</accession>
<comment type="subcellular location">
    <subcellularLocation>
        <location evidence="1">Cell membrane</location>
        <topology evidence="1">Multi-pass membrane protein</topology>
    </subcellularLocation>
</comment>
<dbReference type="Gene3D" id="1.20.81.30">
    <property type="entry name" value="Type II secretion system (T2SS), domain F"/>
    <property type="match status" value="1"/>
</dbReference>
<evidence type="ECO:0000256" key="1">
    <source>
        <dbReference type="ARBA" id="ARBA00004651"/>
    </source>
</evidence>
<proteinExistence type="predicted"/>
<dbReference type="AlphaFoldDB" id="W4M8M8"/>
<keyword evidence="9" id="KW-1185">Reference proteome</keyword>
<keyword evidence="2" id="KW-1003">Cell membrane</keyword>
<organism evidence="8 9">
    <name type="scientific">Candidatus Entotheonella gemina</name>
    <dbReference type="NCBI Taxonomy" id="1429439"/>
    <lineage>
        <taxon>Bacteria</taxon>
        <taxon>Pseudomonadati</taxon>
        <taxon>Nitrospinota/Tectimicrobiota group</taxon>
        <taxon>Candidatus Tectimicrobiota</taxon>
        <taxon>Candidatus Entotheonellia</taxon>
        <taxon>Candidatus Entotheonellales</taxon>
        <taxon>Candidatus Entotheonellaceae</taxon>
        <taxon>Candidatus Entotheonella</taxon>
    </lineage>
</organism>
<feature type="transmembrane region" description="Helical" evidence="6">
    <location>
        <begin position="86"/>
        <end position="108"/>
    </location>
</feature>
<dbReference type="InterPro" id="IPR042094">
    <property type="entry name" value="T2SS_GspF_sf"/>
</dbReference>
<feature type="transmembrane region" description="Helical" evidence="6">
    <location>
        <begin position="258"/>
        <end position="276"/>
    </location>
</feature>
<evidence type="ECO:0000259" key="7">
    <source>
        <dbReference type="Pfam" id="PF00482"/>
    </source>
</evidence>
<name>W4M8M8_9BACT</name>
<feature type="transmembrane region" description="Helical" evidence="6">
    <location>
        <begin position="288"/>
        <end position="309"/>
    </location>
</feature>
<keyword evidence="3 6" id="KW-0812">Transmembrane</keyword>
<feature type="transmembrane region" description="Helical" evidence="6">
    <location>
        <begin position="114"/>
        <end position="132"/>
    </location>
</feature>
<dbReference type="PANTHER" id="PTHR35007">
    <property type="entry name" value="INTEGRAL MEMBRANE PROTEIN-RELATED"/>
    <property type="match status" value="1"/>
</dbReference>
<dbReference type="EMBL" id="AZHX01000625">
    <property type="protein sequence ID" value="ETX06709.1"/>
    <property type="molecule type" value="Genomic_DNA"/>
</dbReference>
<dbReference type="Proteomes" id="UP000019140">
    <property type="component" value="Unassembled WGS sequence"/>
</dbReference>
<feature type="domain" description="Type II secretion system protein GspF" evidence="7">
    <location>
        <begin position="150"/>
        <end position="274"/>
    </location>
</feature>